<reference evidence="3" key="1">
    <citation type="submission" date="2012-07" db="EMBL/GenBank/DDBJ databases">
        <title>Genome of the Chinese tree shrew, a rising model animal genetically related to primates.</title>
        <authorList>
            <person name="Zhang G."/>
            <person name="Fan Y."/>
            <person name="Yao Y."/>
            <person name="Huang Z."/>
        </authorList>
    </citation>
    <scope>NUCLEOTIDE SEQUENCE [LARGE SCALE GENOMIC DNA]</scope>
</reference>
<dbReference type="EMBL" id="KB320489">
    <property type="protein sequence ID" value="ELW70604.1"/>
    <property type="molecule type" value="Genomic_DNA"/>
</dbReference>
<dbReference type="PANTHER" id="PTHR36130:SF1">
    <property type="entry name" value="RIKEN CDNA 4933430I17 GENE"/>
    <property type="match status" value="1"/>
</dbReference>
<feature type="region of interest" description="Disordered" evidence="1">
    <location>
        <begin position="126"/>
        <end position="166"/>
    </location>
</feature>
<dbReference type="InParanoid" id="L9L7I6"/>
<accession>L9L7I6</accession>
<dbReference type="Pfam" id="PF15504">
    <property type="entry name" value="DUF4647"/>
    <property type="match status" value="1"/>
</dbReference>
<organism evidence="2 3">
    <name type="scientific">Tupaia chinensis</name>
    <name type="common">Chinese tree shrew</name>
    <name type="synonym">Tupaia belangeri chinensis</name>
    <dbReference type="NCBI Taxonomy" id="246437"/>
    <lineage>
        <taxon>Eukaryota</taxon>
        <taxon>Metazoa</taxon>
        <taxon>Chordata</taxon>
        <taxon>Craniata</taxon>
        <taxon>Vertebrata</taxon>
        <taxon>Euteleostomi</taxon>
        <taxon>Mammalia</taxon>
        <taxon>Eutheria</taxon>
        <taxon>Euarchontoglires</taxon>
        <taxon>Scandentia</taxon>
        <taxon>Tupaiidae</taxon>
        <taxon>Tupaia</taxon>
    </lineage>
</organism>
<feature type="compositionally biased region" description="Polar residues" evidence="1">
    <location>
        <begin position="134"/>
        <end position="145"/>
    </location>
</feature>
<name>L9L7I6_TUPCH</name>
<sequence>MGSRQHFGEVFPLFLFQNKFPLDPSGKQETEALLRTPGVMVPPPSPVLLFEQSGSQSTPLYAQLDMLPDDLLQDLLAGGGKMLPWPEMKIQLAMMKKSLPLAKTRPESALSSKMFLSVRRLTLQEAKKKAKSDPGSQNPSRTRSVPDTCDPVCGHGTSPGQESDMKQQHVWIEEAGLEKDSTETLDMDYSEDFLDFFSSMESIELLQTESADEDISALVKTVLEDQDVCLEENLLENMAGTSWNPELKLLRILQDTDDKEEENQPPGDESLEA</sequence>
<dbReference type="STRING" id="246437.L9L7I6"/>
<dbReference type="FunCoup" id="L9L7I6">
    <property type="interactions" value="4"/>
</dbReference>
<dbReference type="InterPro" id="IPR029134">
    <property type="entry name" value="DUF4647"/>
</dbReference>
<dbReference type="AlphaFoldDB" id="L9L7I6"/>
<protein>
    <submittedName>
        <fullName evidence="2">Uncharacterized protein</fullName>
    </submittedName>
</protein>
<evidence type="ECO:0000313" key="2">
    <source>
        <dbReference type="EMBL" id="ELW70604.1"/>
    </source>
</evidence>
<gene>
    <name evidence="2" type="ORF">TREES_T100003840</name>
</gene>
<evidence type="ECO:0000313" key="3">
    <source>
        <dbReference type="Proteomes" id="UP000011518"/>
    </source>
</evidence>
<feature type="compositionally biased region" description="Acidic residues" evidence="1">
    <location>
        <begin position="255"/>
        <end position="273"/>
    </location>
</feature>
<dbReference type="Proteomes" id="UP000011518">
    <property type="component" value="Unassembled WGS sequence"/>
</dbReference>
<evidence type="ECO:0000256" key="1">
    <source>
        <dbReference type="SAM" id="MobiDB-lite"/>
    </source>
</evidence>
<dbReference type="PANTHER" id="PTHR36130">
    <property type="entry name" value="RIKEN CDNA 4933430I17 GENE"/>
    <property type="match status" value="1"/>
</dbReference>
<proteinExistence type="predicted"/>
<reference evidence="3" key="2">
    <citation type="journal article" date="2013" name="Nat. Commun.">
        <title>Genome of the Chinese tree shrew.</title>
        <authorList>
            <person name="Fan Y."/>
            <person name="Huang Z.Y."/>
            <person name="Cao C.C."/>
            <person name="Chen C.S."/>
            <person name="Chen Y.X."/>
            <person name="Fan D.D."/>
            <person name="He J."/>
            <person name="Hou H.L."/>
            <person name="Hu L."/>
            <person name="Hu X.T."/>
            <person name="Jiang X.T."/>
            <person name="Lai R."/>
            <person name="Lang Y.S."/>
            <person name="Liang B."/>
            <person name="Liao S.G."/>
            <person name="Mu D."/>
            <person name="Ma Y.Y."/>
            <person name="Niu Y.Y."/>
            <person name="Sun X.Q."/>
            <person name="Xia J.Q."/>
            <person name="Xiao J."/>
            <person name="Xiong Z.Q."/>
            <person name="Xu L."/>
            <person name="Yang L."/>
            <person name="Zhang Y."/>
            <person name="Zhao W."/>
            <person name="Zhao X.D."/>
            <person name="Zheng Y.T."/>
            <person name="Zhou J.M."/>
            <person name="Zhu Y.B."/>
            <person name="Zhang G.J."/>
            <person name="Wang J."/>
            <person name="Yao Y.G."/>
        </authorList>
    </citation>
    <scope>NUCLEOTIDE SEQUENCE [LARGE SCALE GENOMIC DNA]</scope>
</reference>
<keyword evidence="3" id="KW-1185">Reference proteome</keyword>
<feature type="region of interest" description="Disordered" evidence="1">
    <location>
        <begin position="253"/>
        <end position="273"/>
    </location>
</feature>